<keyword evidence="1" id="KW-0805">Transcription regulation</keyword>
<evidence type="ECO:0000256" key="3">
    <source>
        <dbReference type="ARBA" id="ARBA00023163"/>
    </source>
</evidence>
<dbReference type="SMART" id="SM00342">
    <property type="entry name" value="HTH_ARAC"/>
    <property type="match status" value="1"/>
</dbReference>
<dbReference type="GO" id="GO:0003700">
    <property type="term" value="F:DNA-binding transcription factor activity"/>
    <property type="evidence" value="ECO:0007669"/>
    <property type="project" value="InterPro"/>
</dbReference>
<dbReference type="InterPro" id="IPR035965">
    <property type="entry name" value="PAS-like_dom_sf"/>
</dbReference>
<dbReference type="KEGG" id="rul:UC8_12360"/>
<proteinExistence type="predicted"/>
<dbReference type="InterPro" id="IPR009057">
    <property type="entry name" value="Homeodomain-like_sf"/>
</dbReference>
<sequence>MNLRTGGAEELPPEDLPSCLQAVGVELLEQLFDQAQDVAFFVKDVRGRYVAVNQSLVERHGLQHKVDVLGKRPSDIGPGDFGRIPAQQDADVLRTGTALVDHLELQWYRPHEPVWCLTTKLPIRDAADAVTGLVGFSKDVRVAVEPEEIPLEFARALEEFERDLSEAVTPAWLAQRSSLSPQRLARLTKRLHGLTPGQFITKTRIAAASRLLRETDRSIAEIAMACGFYDHSAFARAFRSATGFTPTAFRKQ</sequence>
<dbReference type="PANTHER" id="PTHR46796:SF13">
    <property type="entry name" value="HTH-TYPE TRANSCRIPTIONAL ACTIVATOR RHAS"/>
    <property type="match status" value="1"/>
</dbReference>
<dbReference type="Gene3D" id="1.10.10.60">
    <property type="entry name" value="Homeodomain-like"/>
    <property type="match status" value="1"/>
</dbReference>
<dbReference type="RefSeq" id="WP_068138593.1">
    <property type="nucleotide sequence ID" value="NZ_CP042914.1"/>
</dbReference>
<dbReference type="InterPro" id="IPR013656">
    <property type="entry name" value="PAS_4"/>
</dbReference>
<dbReference type="InterPro" id="IPR050204">
    <property type="entry name" value="AraC_XylS_family_regulators"/>
</dbReference>
<keyword evidence="2" id="KW-0238">DNA-binding</keyword>
<dbReference type="InterPro" id="IPR018062">
    <property type="entry name" value="HTH_AraC-typ_CS"/>
</dbReference>
<dbReference type="PRINTS" id="PR00032">
    <property type="entry name" value="HTHARAC"/>
</dbReference>
<evidence type="ECO:0000256" key="1">
    <source>
        <dbReference type="ARBA" id="ARBA00023015"/>
    </source>
</evidence>
<dbReference type="SUPFAM" id="SSF46689">
    <property type="entry name" value="Homeodomain-like"/>
    <property type="match status" value="1"/>
</dbReference>
<dbReference type="Proteomes" id="UP000325286">
    <property type="component" value="Chromosome"/>
</dbReference>
<dbReference type="Pfam" id="PF08448">
    <property type="entry name" value="PAS_4"/>
    <property type="match status" value="1"/>
</dbReference>
<evidence type="ECO:0000313" key="5">
    <source>
        <dbReference type="EMBL" id="QEG39275.1"/>
    </source>
</evidence>
<keyword evidence="6" id="KW-1185">Reference proteome</keyword>
<name>A0A5B9QP52_9BACT</name>
<dbReference type="AlphaFoldDB" id="A0A5B9QP52"/>
<evidence type="ECO:0000259" key="4">
    <source>
        <dbReference type="PROSITE" id="PS01124"/>
    </source>
</evidence>
<dbReference type="PROSITE" id="PS01124">
    <property type="entry name" value="HTH_ARAC_FAMILY_2"/>
    <property type="match status" value="1"/>
</dbReference>
<feature type="domain" description="HTH araC/xylS-type" evidence="4">
    <location>
        <begin position="154"/>
        <end position="252"/>
    </location>
</feature>
<evidence type="ECO:0000313" key="6">
    <source>
        <dbReference type="Proteomes" id="UP000325286"/>
    </source>
</evidence>
<accession>A0A5B9QP52</accession>
<evidence type="ECO:0000256" key="2">
    <source>
        <dbReference type="ARBA" id="ARBA00023125"/>
    </source>
</evidence>
<dbReference type="PANTHER" id="PTHR46796">
    <property type="entry name" value="HTH-TYPE TRANSCRIPTIONAL ACTIVATOR RHAS-RELATED"/>
    <property type="match status" value="1"/>
</dbReference>
<dbReference type="Gene3D" id="3.30.450.20">
    <property type="entry name" value="PAS domain"/>
    <property type="match status" value="1"/>
</dbReference>
<dbReference type="PROSITE" id="PS00041">
    <property type="entry name" value="HTH_ARAC_FAMILY_1"/>
    <property type="match status" value="1"/>
</dbReference>
<protein>
    <submittedName>
        <fullName evidence="5">HTH-type transcriptional activator Btr</fullName>
    </submittedName>
</protein>
<organism evidence="5 6">
    <name type="scientific">Roseimaritima ulvae</name>
    <dbReference type="NCBI Taxonomy" id="980254"/>
    <lineage>
        <taxon>Bacteria</taxon>
        <taxon>Pseudomonadati</taxon>
        <taxon>Planctomycetota</taxon>
        <taxon>Planctomycetia</taxon>
        <taxon>Pirellulales</taxon>
        <taxon>Pirellulaceae</taxon>
        <taxon>Roseimaritima</taxon>
    </lineage>
</organism>
<dbReference type="InterPro" id="IPR018060">
    <property type="entry name" value="HTH_AraC"/>
</dbReference>
<gene>
    <name evidence="5" type="primary">btr_1</name>
    <name evidence="5" type="ORF">UC8_12360</name>
</gene>
<dbReference type="SUPFAM" id="SSF55785">
    <property type="entry name" value="PYP-like sensor domain (PAS domain)"/>
    <property type="match status" value="1"/>
</dbReference>
<reference evidence="5 6" key="1">
    <citation type="submission" date="2019-08" db="EMBL/GenBank/DDBJ databases">
        <title>Deep-cultivation of Planctomycetes and their phenomic and genomic characterization uncovers novel biology.</title>
        <authorList>
            <person name="Wiegand S."/>
            <person name="Jogler M."/>
            <person name="Boedeker C."/>
            <person name="Pinto D."/>
            <person name="Vollmers J."/>
            <person name="Rivas-Marin E."/>
            <person name="Kohn T."/>
            <person name="Peeters S.H."/>
            <person name="Heuer A."/>
            <person name="Rast P."/>
            <person name="Oberbeckmann S."/>
            <person name="Bunk B."/>
            <person name="Jeske O."/>
            <person name="Meyerdierks A."/>
            <person name="Storesund J.E."/>
            <person name="Kallscheuer N."/>
            <person name="Luecker S."/>
            <person name="Lage O.M."/>
            <person name="Pohl T."/>
            <person name="Merkel B.J."/>
            <person name="Hornburger P."/>
            <person name="Mueller R.-W."/>
            <person name="Bruemmer F."/>
            <person name="Labrenz M."/>
            <person name="Spormann A.M."/>
            <person name="Op den Camp H."/>
            <person name="Overmann J."/>
            <person name="Amann R."/>
            <person name="Jetten M.S.M."/>
            <person name="Mascher T."/>
            <person name="Medema M.H."/>
            <person name="Devos D.P."/>
            <person name="Kaster A.-K."/>
            <person name="Ovreas L."/>
            <person name="Rohde M."/>
            <person name="Galperin M.Y."/>
            <person name="Jogler C."/>
        </authorList>
    </citation>
    <scope>NUCLEOTIDE SEQUENCE [LARGE SCALE GENOMIC DNA]</scope>
    <source>
        <strain evidence="5 6">UC8</strain>
    </source>
</reference>
<dbReference type="GO" id="GO:0043565">
    <property type="term" value="F:sequence-specific DNA binding"/>
    <property type="evidence" value="ECO:0007669"/>
    <property type="project" value="InterPro"/>
</dbReference>
<dbReference type="EMBL" id="CP042914">
    <property type="protein sequence ID" value="QEG39275.1"/>
    <property type="molecule type" value="Genomic_DNA"/>
</dbReference>
<dbReference type="OrthoDB" id="273555at2"/>
<keyword evidence="3" id="KW-0804">Transcription</keyword>
<dbReference type="InterPro" id="IPR020449">
    <property type="entry name" value="Tscrpt_reg_AraC-type_HTH"/>
</dbReference>
<dbReference type="Pfam" id="PF12833">
    <property type="entry name" value="HTH_18"/>
    <property type="match status" value="1"/>
</dbReference>